<dbReference type="OrthoDB" id="676979at2759"/>
<dbReference type="PRINTS" id="PR00019">
    <property type="entry name" value="LEURICHRPT"/>
</dbReference>
<dbReference type="AlphaFoldDB" id="A0A6P6BAM5"/>
<evidence type="ECO:0000256" key="1">
    <source>
        <dbReference type="ARBA" id="ARBA00004479"/>
    </source>
</evidence>
<dbReference type="Gene3D" id="3.80.10.10">
    <property type="entry name" value="Ribonuclease Inhibitor"/>
    <property type="match status" value="1"/>
</dbReference>
<dbReference type="GeneID" id="111316473"/>
<dbReference type="RefSeq" id="XP_022774149.1">
    <property type="nucleotide sequence ID" value="XM_022918414.1"/>
</dbReference>
<keyword evidence="6" id="KW-0677">Repeat</keyword>
<dbReference type="KEGG" id="dzi:111316473"/>
<evidence type="ECO:0000256" key="2">
    <source>
        <dbReference type="ARBA" id="ARBA00009592"/>
    </source>
</evidence>
<dbReference type="Pfam" id="PF13855">
    <property type="entry name" value="LRR_8"/>
    <property type="match status" value="1"/>
</dbReference>
<evidence type="ECO:0000256" key="8">
    <source>
        <dbReference type="ARBA" id="ARBA00023136"/>
    </source>
</evidence>
<proteinExistence type="inferred from homology"/>
<dbReference type="SUPFAM" id="SSF52058">
    <property type="entry name" value="L domain-like"/>
    <property type="match status" value="1"/>
</dbReference>
<dbReference type="PANTHER" id="PTHR48064:SF6">
    <property type="entry name" value="RECEPTOR-LIKE PROTEIN KINASE 2"/>
    <property type="match status" value="1"/>
</dbReference>
<dbReference type="Proteomes" id="UP000515121">
    <property type="component" value="Unplaced"/>
</dbReference>
<dbReference type="InterPro" id="IPR053038">
    <property type="entry name" value="RLP_Defense"/>
</dbReference>
<keyword evidence="3" id="KW-0433">Leucine-rich repeat</keyword>
<evidence type="ECO:0000256" key="5">
    <source>
        <dbReference type="ARBA" id="ARBA00022729"/>
    </source>
</evidence>
<protein>
    <submittedName>
        <fullName evidence="11">LRR receptor-like serine/threonine-protein kinase FLS2</fullName>
    </submittedName>
</protein>
<gene>
    <name evidence="11" type="primary">LOC111316473</name>
</gene>
<accession>A0A6P6BAM5</accession>
<organism evidence="10 11">
    <name type="scientific">Durio zibethinus</name>
    <name type="common">Durian</name>
    <dbReference type="NCBI Taxonomy" id="66656"/>
    <lineage>
        <taxon>Eukaryota</taxon>
        <taxon>Viridiplantae</taxon>
        <taxon>Streptophyta</taxon>
        <taxon>Embryophyta</taxon>
        <taxon>Tracheophyta</taxon>
        <taxon>Spermatophyta</taxon>
        <taxon>Magnoliopsida</taxon>
        <taxon>eudicotyledons</taxon>
        <taxon>Gunneridae</taxon>
        <taxon>Pentapetalae</taxon>
        <taxon>rosids</taxon>
        <taxon>malvids</taxon>
        <taxon>Malvales</taxon>
        <taxon>Malvaceae</taxon>
        <taxon>Helicteroideae</taxon>
        <taxon>Durio</taxon>
    </lineage>
</organism>
<evidence type="ECO:0000256" key="7">
    <source>
        <dbReference type="ARBA" id="ARBA00022989"/>
    </source>
</evidence>
<dbReference type="FunFam" id="3.80.10.10:FF:000041">
    <property type="entry name" value="LRR receptor-like serine/threonine-protein kinase ERECTA"/>
    <property type="match status" value="1"/>
</dbReference>
<keyword evidence="8" id="KW-0472">Membrane</keyword>
<keyword evidence="5" id="KW-0732">Signal</keyword>
<reference evidence="11" key="1">
    <citation type="submission" date="2025-08" db="UniProtKB">
        <authorList>
            <consortium name="RefSeq"/>
        </authorList>
    </citation>
    <scope>IDENTIFICATION</scope>
    <source>
        <tissue evidence="11">Fruit stalk</tissue>
    </source>
</reference>
<comment type="similarity">
    <text evidence="2">Belongs to the RLP family.</text>
</comment>
<comment type="subcellular location">
    <subcellularLocation>
        <location evidence="1">Membrane</location>
        <topology evidence="1">Single-pass type I membrane protein</topology>
    </subcellularLocation>
</comment>
<evidence type="ECO:0000313" key="11">
    <source>
        <dbReference type="RefSeq" id="XP_022774149.1"/>
    </source>
</evidence>
<dbReference type="InterPro" id="IPR032675">
    <property type="entry name" value="LRR_dom_sf"/>
</dbReference>
<keyword evidence="7" id="KW-1133">Transmembrane helix</keyword>
<name>A0A6P6BAM5_DURZI</name>
<evidence type="ECO:0000256" key="4">
    <source>
        <dbReference type="ARBA" id="ARBA00022692"/>
    </source>
</evidence>
<evidence type="ECO:0000256" key="3">
    <source>
        <dbReference type="ARBA" id="ARBA00022614"/>
    </source>
</evidence>
<dbReference type="Pfam" id="PF00560">
    <property type="entry name" value="LRR_1"/>
    <property type="match status" value="3"/>
</dbReference>
<evidence type="ECO:0000313" key="10">
    <source>
        <dbReference type="Proteomes" id="UP000515121"/>
    </source>
</evidence>
<keyword evidence="9" id="KW-0325">Glycoprotein</keyword>
<dbReference type="GO" id="GO:0016020">
    <property type="term" value="C:membrane"/>
    <property type="evidence" value="ECO:0007669"/>
    <property type="project" value="UniProtKB-SubCell"/>
</dbReference>
<dbReference type="InterPro" id="IPR001611">
    <property type="entry name" value="Leu-rich_rpt"/>
</dbReference>
<evidence type="ECO:0000256" key="9">
    <source>
        <dbReference type="ARBA" id="ARBA00023180"/>
    </source>
</evidence>
<keyword evidence="10" id="KW-1185">Reference proteome</keyword>
<keyword evidence="4" id="KW-0812">Transmembrane</keyword>
<evidence type="ECO:0000256" key="6">
    <source>
        <dbReference type="ARBA" id="ARBA00022737"/>
    </source>
</evidence>
<dbReference type="PANTHER" id="PTHR48064">
    <property type="entry name" value="OS01G0750400 PROTEIN"/>
    <property type="match status" value="1"/>
</dbReference>
<sequence>MRALFTTSAILRTCITIKNISLYLQVYDLKTIIGDFCSEPYLFYPSLLLLLSLSFSPAACEVCDPLDKEALLGFKRRITAEPYNCCNHGYLPLIAAPPGKSLKYLDLSENQKTGSIPKPIGGFSALEASFFNFGFISLNFFRISQNKLTGNLPPSLGELTNVQRLILENNKLTGKLPATTGHLVPLTEIYLSNNRFTGKMPSSFANLQNLQALDLSRNLLFGQITELTDIGSLFRLILAKTRIRGAAIINSSSLCDAPLPPCKHS</sequence>